<name>A0A8J4PXL8_9MYCE</name>
<dbReference type="PANTHER" id="PTHR10434">
    <property type="entry name" value="1-ACYL-SN-GLYCEROL-3-PHOSPHATE ACYLTRANSFERASE"/>
    <property type="match status" value="1"/>
</dbReference>
<dbReference type="Pfam" id="PF01553">
    <property type="entry name" value="Acyltransferase"/>
    <property type="match status" value="1"/>
</dbReference>
<feature type="transmembrane region" description="Helical" evidence="3">
    <location>
        <begin position="38"/>
        <end position="65"/>
    </location>
</feature>
<dbReference type="EMBL" id="AJWJ01000135">
    <property type="protein sequence ID" value="KAF2074674.1"/>
    <property type="molecule type" value="Genomic_DNA"/>
</dbReference>
<keyword evidence="1" id="KW-0808">Transferase</keyword>
<evidence type="ECO:0000259" key="4">
    <source>
        <dbReference type="SMART" id="SM00563"/>
    </source>
</evidence>
<feature type="transmembrane region" description="Helical" evidence="3">
    <location>
        <begin position="147"/>
        <end position="166"/>
    </location>
</feature>
<dbReference type="Proteomes" id="UP000695562">
    <property type="component" value="Unassembled WGS sequence"/>
</dbReference>
<dbReference type="OrthoDB" id="202234at2759"/>
<dbReference type="InterPro" id="IPR002123">
    <property type="entry name" value="Plipid/glycerol_acylTrfase"/>
</dbReference>
<feature type="transmembrane region" description="Helical" evidence="3">
    <location>
        <begin position="298"/>
        <end position="319"/>
    </location>
</feature>
<feature type="domain" description="Phospholipid/glycerol acyltransferase" evidence="4">
    <location>
        <begin position="118"/>
        <end position="232"/>
    </location>
</feature>
<keyword evidence="3" id="KW-0472">Membrane</keyword>
<dbReference type="CDD" id="cd07989">
    <property type="entry name" value="LPLAT_AGPAT-like"/>
    <property type="match status" value="1"/>
</dbReference>
<keyword evidence="6" id="KW-1185">Reference proteome</keyword>
<keyword evidence="3" id="KW-1133">Transmembrane helix</keyword>
<dbReference type="SMART" id="SM00563">
    <property type="entry name" value="PlsC"/>
    <property type="match status" value="1"/>
</dbReference>
<keyword evidence="2" id="KW-0012">Acyltransferase</keyword>
<sequence>MTSNNVKQRATATKTSLVSDQRGKTQWETPYENIVFRVIRFIAIFLFACTATLIVWASVPVFLTVDPLLRKMGIKRYYSVLEVLSRAWAKSMLWIMNIRVRTEGLELLNNEKEVPTTIMYQHTSYLDPVILQAYCPIPSKYIFKKELIFLLPVVFVLAYIAGHIPINRKKKDSAIESINEAASIMLNEKRSISISPEGTRSRDGNIQEFKKGPFHLAIKSNSVIIPVCFFGNYEIWNIHTTFPYNGETCIRFHSPKQISKSTSIDTLLSEVRESMIDSVSKPPKDFNPFPSKPSASHAILYLIINLLLAIYTLNHFNFISLF</sequence>
<evidence type="ECO:0000256" key="3">
    <source>
        <dbReference type="SAM" id="Phobius"/>
    </source>
</evidence>
<accession>A0A8J4PXL8</accession>
<dbReference type="SUPFAM" id="SSF69593">
    <property type="entry name" value="Glycerol-3-phosphate (1)-acyltransferase"/>
    <property type="match status" value="1"/>
</dbReference>
<dbReference type="GO" id="GO:0003841">
    <property type="term" value="F:1-acylglycerol-3-phosphate O-acyltransferase activity"/>
    <property type="evidence" value="ECO:0007669"/>
    <property type="project" value="TreeGrafter"/>
</dbReference>
<dbReference type="AlphaFoldDB" id="A0A8J4PXL8"/>
<organism evidence="5 6">
    <name type="scientific">Polysphondylium violaceum</name>
    <dbReference type="NCBI Taxonomy" id="133409"/>
    <lineage>
        <taxon>Eukaryota</taxon>
        <taxon>Amoebozoa</taxon>
        <taxon>Evosea</taxon>
        <taxon>Eumycetozoa</taxon>
        <taxon>Dictyostelia</taxon>
        <taxon>Dictyosteliales</taxon>
        <taxon>Dictyosteliaceae</taxon>
        <taxon>Polysphondylium</taxon>
    </lineage>
</organism>
<reference evidence="5" key="1">
    <citation type="submission" date="2020-01" db="EMBL/GenBank/DDBJ databases">
        <title>Development of genomics and gene disruption for Polysphondylium violaceum indicates a role for the polyketide synthase stlB in stalk morphogenesis.</title>
        <authorList>
            <person name="Narita B."/>
            <person name="Kawabe Y."/>
            <person name="Kin K."/>
            <person name="Saito T."/>
            <person name="Gibbs R."/>
            <person name="Kuspa A."/>
            <person name="Muzny D."/>
            <person name="Queller D."/>
            <person name="Richards S."/>
            <person name="Strassman J."/>
            <person name="Sucgang R."/>
            <person name="Worley K."/>
            <person name="Schaap P."/>
        </authorList>
    </citation>
    <scope>NUCLEOTIDE SEQUENCE</scope>
    <source>
        <strain evidence="5">QSvi11</strain>
    </source>
</reference>
<dbReference type="GO" id="GO:0006654">
    <property type="term" value="P:phosphatidic acid biosynthetic process"/>
    <property type="evidence" value="ECO:0007669"/>
    <property type="project" value="TreeGrafter"/>
</dbReference>
<evidence type="ECO:0000256" key="2">
    <source>
        <dbReference type="ARBA" id="ARBA00023315"/>
    </source>
</evidence>
<keyword evidence="3" id="KW-0812">Transmembrane</keyword>
<proteinExistence type="predicted"/>
<evidence type="ECO:0000313" key="5">
    <source>
        <dbReference type="EMBL" id="KAF2074674.1"/>
    </source>
</evidence>
<dbReference type="PANTHER" id="PTHR10434:SF11">
    <property type="entry name" value="1-ACYL-SN-GLYCEROL-3-PHOSPHATE ACYLTRANSFERASE"/>
    <property type="match status" value="1"/>
</dbReference>
<dbReference type="GO" id="GO:0005783">
    <property type="term" value="C:endoplasmic reticulum"/>
    <property type="evidence" value="ECO:0007669"/>
    <property type="project" value="TreeGrafter"/>
</dbReference>
<gene>
    <name evidence="5" type="ORF">CYY_004024</name>
</gene>
<evidence type="ECO:0000313" key="6">
    <source>
        <dbReference type="Proteomes" id="UP000695562"/>
    </source>
</evidence>
<evidence type="ECO:0000256" key="1">
    <source>
        <dbReference type="ARBA" id="ARBA00022679"/>
    </source>
</evidence>
<comment type="caution">
    <text evidence="5">The sequence shown here is derived from an EMBL/GenBank/DDBJ whole genome shotgun (WGS) entry which is preliminary data.</text>
</comment>
<protein>
    <recommendedName>
        <fullName evidence="4">Phospholipid/glycerol acyltransferase domain-containing protein</fullName>
    </recommendedName>
</protein>